<feature type="domain" description="GPI inositol-deacylase PGAP1-like alpha/beta" evidence="1">
    <location>
        <begin position="212"/>
        <end position="276"/>
    </location>
</feature>
<reference evidence="2 3" key="1">
    <citation type="submission" date="2023-06" db="EMBL/GenBank/DDBJ databases">
        <title>Pelomonas sp. PFR6 16S ribosomal RNA gene Genome sequencing and assembly.</title>
        <authorList>
            <person name="Woo H."/>
        </authorList>
    </citation>
    <scope>NUCLEOTIDE SEQUENCE [LARGE SCALE GENOMIC DNA]</scope>
    <source>
        <strain evidence="2 3">PFR6</strain>
    </source>
</reference>
<proteinExistence type="predicted"/>
<dbReference type="GO" id="GO:0016787">
    <property type="term" value="F:hydrolase activity"/>
    <property type="evidence" value="ECO:0007669"/>
    <property type="project" value="UniProtKB-KW"/>
</dbReference>
<dbReference type="EMBL" id="JAUHHC010000009">
    <property type="protein sequence ID" value="MDN3923281.1"/>
    <property type="molecule type" value="Genomic_DNA"/>
</dbReference>
<dbReference type="InterPro" id="IPR029058">
    <property type="entry name" value="AB_hydrolase_fold"/>
</dbReference>
<keyword evidence="3" id="KW-1185">Reference proteome</keyword>
<evidence type="ECO:0000313" key="2">
    <source>
        <dbReference type="EMBL" id="MDN3923281.1"/>
    </source>
</evidence>
<gene>
    <name evidence="2" type="ORF">QWJ38_23595</name>
</gene>
<comment type="caution">
    <text evidence="2">The sequence shown here is derived from an EMBL/GenBank/DDBJ whole genome shotgun (WGS) entry which is preliminary data.</text>
</comment>
<dbReference type="Gene3D" id="3.40.50.1820">
    <property type="entry name" value="alpha/beta hydrolase"/>
    <property type="match status" value="1"/>
</dbReference>
<dbReference type="InterPro" id="IPR012908">
    <property type="entry name" value="PGAP1-ab_dom-like"/>
</dbReference>
<sequence>MTQPLLQAADLRGAARLTADAVAGLASLVEAMHARIATAPRLQGLGGAPAADERTRGVTGLVYETVGGVTRLVGGSAEALLGWLAPALAAADPRQPPHLEREAILAALNGVLGDHLAASDNPLAIAMQFRHTGQPLPLERHALRPRLGGMTPKLLVLLHGLCMNDLQWQRAGHDHGQALARELGYTPVYLHYNSGLCVSTNGRILAHLMEGLYSVWPMPIERLVMLGHSMGGLVARSAIHHGALMQRGGLRWPGRVNDLICLGTPHQGAPLERAGHRVDLLLGAAPYAAPLARLGKLRSAGINDLRLGNVLNGPSGEDGTQRCDRVSLPDGTRCFAIAASLGPAAGSLKARLLGDGLVPVASALGQHDEPDRDLGFAPERRAVVHGTGHLDLLSSAKVYGHLRRWLG</sequence>
<dbReference type="Pfam" id="PF07819">
    <property type="entry name" value="PGAP1"/>
    <property type="match status" value="1"/>
</dbReference>
<accession>A0ABT8E092</accession>
<name>A0ABT8E092_9BURK</name>
<dbReference type="Proteomes" id="UP001228044">
    <property type="component" value="Unassembled WGS sequence"/>
</dbReference>
<evidence type="ECO:0000259" key="1">
    <source>
        <dbReference type="Pfam" id="PF07819"/>
    </source>
</evidence>
<protein>
    <submittedName>
        <fullName evidence="2">Alpha/beta hydrolase</fullName>
    </submittedName>
</protein>
<evidence type="ECO:0000313" key="3">
    <source>
        <dbReference type="Proteomes" id="UP001228044"/>
    </source>
</evidence>
<keyword evidence="2" id="KW-0378">Hydrolase</keyword>
<dbReference type="SUPFAM" id="SSF53474">
    <property type="entry name" value="alpha/beta-Hydrolases"/>
    <property type="match status" value="1"/>
</dbReference>
<organism evidence="2 3">
    <name type="scientific">Roseateles violae</name>
    <dbReference type="NCBI Taxonomy" id="3058042"/>
    <lineage>
        <taxon>Bacteria</taxon>
        <taxon>Pseudomonadati</taxon>
        <taxon>Pseudomonadota</taxon>
        <taxon>Betaproteobacteria</taxon>
        <taxon>Burkholderiales</taxon>
        <taxon>Sphaerotilaceae</taxon>
        <taxon>Roseateles</taxon>
    </lineage>
</organism>
<dbReference type="RefSeq" id="WP_290361586.1">
    <property type="nucleotide sequence ID" value="NZ_JAUHHC010000009.1"/>
</dbReference>